<evidence type="ECO:0000313" key="3">
    <source>
        <dbReference type="Proteomes" id="UP000030746"/>
    </source>
</evidence>
<evidence type="ECO:0000313" key="2">
    <source>
        <dbReference type="EMBL" id="ESO96076.1"/>
    </source>
</evidence>
<dbReference type="HOGENOM" id="CLU_1322236_0_0_1"/>
<keyword evidence="3" id="KW-1185">Reference proteome</keyword>
<accession>V4AQW5</accession>
<dbReference type="EMBL" id="KB201549">
    <property type="protein sequence ID" value="ESO96076.1"/>
    <property type="molecule type" value="Genomic_DNA"/>
</dbReference>
<feature type="region of interest" description="Disordered" evidence="1">
    <location>
        <begin position="185"/>
        <end position="208"/>
    </location>
</feature>
<evidence type="ECO:0000256" key="1">
    <source>
        <dbReference type="SAM" id="MobiDB-lite"/>
    </source>
</evidence>
<name>V4AQW5_LOTGI</name>
<dbReference type="Proteomes" id="UP000030746">
    <property type="component" value="Unassembled WGS sequence"/>
</dbReference>
<proteinExistence type="predicted"/>
<reference evidence="2 3" key="1">
    <citation type="journal article" date="2013" name="Nature">
        <title>Insights into bilaterian evolution from three spiralian genomes.</title>
        <authorList>
            <person name="Simakov O."/>
            <person name="Marletaz F."/>
            <person name="Cho S.J."/>
            <person name="Edsinger-Gonzales E."/>
            <person name="Havlak P."/>
            <person name="Hellsten U."/>
            <person name="Kuo D.H."/>
            <person name="Larsson T."/>
            <person name="Lv J."/>
            <person name="Arendt D."/>
            <person name="Savage R."/>
            <person name="Osoegawa K."/>
            <person name="de Jong P."/>
            <person name="Grimwood J."/>
            <person name="Chapman J.A."/>
            <person name="Shapiro H."/>
            <person name="Aerts A."/>
            <person name="Otillar R.P."/>
            <person name="Terry A.Y."/>
            <person name="Boore J.L."/>
            <person name="Grigoriev I.V."/>
            <person name="Lindberg D.R."/>
            <person name="Seaver E.C."/>
            <person name="Weisblat D.A."/>
            <person name="Putnam N.H."/>
            <person name="Rokhsar D.S."/>
        </authorList>
    </citation>
    <scope>NUCLEOTIDE SEQUENCE [LARGE SCALE GENOMIC DNA]</scope>
</reference>
<dbReference type="AlphaFoldDB" id="V4AQW5"/>
<dbReference type="GeneID" id="20238272"/>
<protein>
    <submittedName>
        <fullName evidence="2">Uncharacterized protein</fullName>
    </submittedName>
</protein>
<sequence>MDFTNICDPTPVLCPYNNQRYEASACAPNNSLGSSNPPRTVSSKEVSSSNLEANILHQLSTVEQLELQRKRIDEIAATKTSPDSVNNMSNSEQVVNTNGAGSMVGGISGDFAAKLFDRFDNLSKEMEIYRSEVFDEKTYLKQAKDDFCDALCDDRNMAWQIQRTNVEDAVRLAVELEAHRAACDTQPGKIRSVDTPPELVELQEEENQ</sequence>
<organism evidence="2 3">
    <name type="scientific">Lottia gigantea</name>
    <name type="common">Giant owl limpet</name>
    <dbReference type="NCBI Taxonomy" id="225164"/>
    <lineage>
        <taxon>Eukaryota</taxon>
        <taxon>Metazoa</taxon>
        <taxon>Spiralia</taxon>
        <taxon>Lophotrochozoa</taxon>
        <taxon>Mollusca</taxon>
        <taxon>Gastropoda</taxon>
        <taxon>Patellogastropoda</taxon>
        <taxon>Lottioidea</taxon>
        <taxon>Lottiidae</taxon>
        <taxon>Lottia</taxon>
    </lineage>
</organism>
<dbReference type="KEGG" id="lgi:LOTGIDRAFT_160062"/>
<feature type="region of interest" description="Disordered" evidence="1">
    <location>
        <begin position="27"/>
        <end position="46"/>
    </location>
</feature>
<dbReference type="RefSeq" id="XP_009053192.1">
    <property type="nucleotide sequence ID" value="XM_009054944.1"/>
</dbReference>
<gene>
    <name evidence="2" type="ORF">LOTGIDRAFT_160062</name>
</gene>
<dbReference type="CTD" id="20238272"/>